<dbReference type="Proteomes" id="UP000695022">
    <property type="component" value="Unplaced"/>
</dbReference>
<sequence>MNNQPQDIGDQVPEQDDILETSVISSSIAAVQQYGWFIVVGILCVLYYRKSIQAKWQDMKRKRDEDIYAKKYDAGTAQSRQEAMEAARRRMQEEHAGAAAAWQSQQAEKEMVKRQEKIEDWEKHTQGLGYRSKIKKNDEKASPSQPPPKSTKSKPLRNNDYSPLAGAAGPACQITFGRRGGGSRGGGG</sequence>
<evidence type="ECO:0000313" key="13">
    <source>
        <dbReference type="RefSeq" id="XP_014662890.1"/>
    </source>
</evidence>
<evidence type="ECO:0000256" key="7">
    <source>
        <dbReference type="ARBA" id="ARBA00022933"/>
    </source>
</evidence>
<keyword evidence="7" id="KW-0712">Selenocysteine</keyword>
<keyword evidence="6" id="KW-0256">Endoplasmic reticulum</keyword>
<feature type="compositionally biased region" description="Basic and acidic residues" evidence="10">
    <location>
        <begin position="107"/>
        <end position="125"/>
    </location>
</feature>
<dbReference type="Pfam" id="PF06936">
    <property type="entry name" value="Selenoprotein_S"/>
    <property type="match status" value="1"/>
</dbReference>
<keyword evidence="8 11" id="KW-1133">Transmembrane helix</keyword>
<evidence type="ECO:0000256" key="6">
    <source>
        <dbReference type="ARBA" id="ARBA00022824"/>
    </source>
</evidence>
<comment type="similarity">
    <text evidence="3">Belongs to the selenoprotein S family.</text>
</comment>
<keyword evidence="12" id="KW-1185">Reference proteome</keyword>
<name>A0ABM1DSG9_PRICU</name>
<organism evidence="12 13">
    <name type="scientific">Priapulus caudatus</name>
    <name type="common">Priapulid worm</name>
    <dbReference type="NCBI Taxonomy" id="37621"/>
    <lineage>
        <taxon>Eukaryota</taxon>
        <taxon>Metazoa</taxon>
        <taxon>Ecdysozoa</taxon>
        <taxon>Scalidophora</taxon>
        <taxon>Priapulida</taxon>
        <taxon>Priapulimorpha</taxon>
        <taxon>Priapulimorphida</taxon>
        <taxon>Priapulidae</taxon>
        <taxon>Priapulus</taxon>
    </lineage>
</organism>
<gene>
    <name evidence="13" type="primary">LOC106805702</name>
</gene>
<evidence type="ECO:0000256" key="2">
    <source>
        <dbReference type="ARBA" id="ARBA00004496"/>
    </source>
</evidence>
<comment type="subcellular location">
    <subcellularLocation>
        <location evidence="2">Cytoplasm</location>
    </subcellularLocation>
    <subcellularLocation>
        <location evidence="1">Endoplasmic reticulum membrane</location>
        <topology evidence="1">Single-pass membrane protein</topology>
    </subcellularLocation>
</comment>
<evidence type="ECO:0000256" key="3">
    <source>
        <dbReference type="ARBA" id="ARBA00011034"/>
    </source>
</evidence>
<dbReference type="PANTHER" id="PTHR28621">
    <property type="entry name" value="SELENOPROTEIN S"/>
    <property type="match status" value="1"/>
</dbReference>
<accession>A0ABM1DSG9</accession>
<dbReference type="GeneID" id="106805702"/>
<evidence type="ECO:0000256" key="4">
    <source>
        <dbReference type="ARBA" id="ARBA00022490"/>
    </source>
</evidence>
<feature type="compositionally biased region" description="Low complexity" evidence="10">
    <location>
        <begin position="97"/>
        <end position="106"/>
    </location>
</feature>
<keyword evidence="9 11" id="KW-0472">Membrane</keyword>
<reference evidence="13" key="1">
    <citation type="submission" date="2025-08" db="UniProtKB">
        <authorList>
            <consortium name="RefSeq"/>
        </authorList>
    </citation>
    <scope>IDENTIFICATION</scope>
</reference>
<evidence type="ECO:0000313" key="12">
    <source>
        <dbReference type="Proteomes" id="UP000695022"/>
    </source>
</evidence>
<evidence type="ECO:0000256" key="11">
    <source>
        <dbReference type="SAM" id="Phobius"/>
    </source>
</evidence>
<proteinExistence type="inferred from homology"/>
<dbReference type="Gene3D" id="6.10.250.2950">
    <property type="match status" value="1"/>
</dbReference>
<evidence type="ECO:0000256" key="5">
    <source>
        <dbReference type="ARBA" id="ARBA00022692"/>
    </source>
</evidence>
<feature type="transmembrane region" description="Helical" evidence="11">
    <location>
        <begin position="34"/>
        <end position="52"/>
    </location>
</feature>
<keyword evidence="4" id="KW-0963">Cytoplasm</keyword>
<dbReference type="RefSeq" id="XP_014662890.1">
    <property type="nucleotide sequence ID" value="XM_014807404.1"/>
</dbReference>
<evidence type="ECO:0000256" key="10">
    <source>
        <dbReference type="SAM" id="MobiDB-lite"/>
    </source>
</evidence>
<evidence type="ECO:0000256" key="9">
    <source>
        <dbReference type="ARBA" id="ARBA00023136"/>
    </source>
</evidence>
<dbReference type="PANTHER" id="PTHR28621:SF1">
    <property type="entry name" value="SELENOPROTEIN S"/>
    <property type="match status" value="1"/>
</dbReference>
<feature type="region of interest" description="Disordered" evidence="10">
    <location>
        <begin position="78"/>
        <end position="188"/>
    </location>
</feature>
<evidence type="ECO:0000256" key="8">
    <source>
        <dbReference type="ARBA" id="ARBA00022989"/>
    </source>
</evidence>
<keyword evidence="5 11" id="KW-0812">Transmembrane</keyword>
<feature type="compositionally biased region" description="Basic and acidic residues" evidence="10">
    <location>
        <begin position="82"/>
        <end position="96"/>
    </location>
</feature>
<feature type="compositionally biased region" description="Gly residues" evidence="10">
    <location>
        <begin position="178"/>
        <end position="188"/>
    </location>
</feature>
<dbReference type="InterPro" id="IPR009703">
    <property type="entry name" value="Selenoprotein_S"/>
</dbReference>
<protein>
    <submittedName>
        <fullName evidence="13">Selenoprotein S-like isoform X1</fullName>
    </submittedName>
</protein>
<evidence type="ECO:0000256" key="1">
    <source>
        <dbReference type="ARBA" id="ARBA00004389"/>
    </source>
</evidence>